<comment type="cofactor">
    <cofactor evidence="1">
        <name>Fe(2+)</name>
        <dbReference type="ChEBI" id="CHEBI:29033"/>
    </cofactor>
</comment>
<evidence type="ECO:0000256" key="1">
    <source>
        <dbReference type="ARBA" id="ARBA00001954"/>
    </source>
</evidence>
<dbReference type="EMBL" id="JACIJB010000002">
    <property type="protein sequence ID" value="MBB5660296.1"/>
    <property type="molecule type" value="Genomic_DNA"/>
</dbReference>
<evidence type="ECO:0000256" key="3">
    <source>
        <dbReference type="ARBA" id="ARBA00023194"/>
    </source>
</evidence>
<name>A0A7W9A2L6_9CAUL</name>
<dbReference type="AlphaFoldDB" id="A0A7W9A2L6"/>
<dbReference type="Proteomes" id="UP000548978">
    <property type="component" value="Unassembled WGS sequence"/>
</dbReference>
<keyword evidence="2" id="KW-0560">Oxidoreductase</keyword>
<dbReference type="RefSeq" id="WP_123287742.1">
    <property type="nucleotide sequence ID" value="NZ_JACIJB010000002.1"/>
</dbReference>
<dbReference type="OrthoDB" id="979809at2"/>
<feature type="domain" description="TauD/TfdA-like" evidence="4">
    <location>
        <begin position="12"/>
        <end position="246"/>
    </location>
</feature>
<comment type="caution">
    <text evidence="5">The sequence shown here is derived from an EMBL/GenBank/DDBJ whole genome shotgun (WGS) entry which is preliminary data.</text>
</comment>
<dbReference type="InterPro" id="IPR003819">
    <property type="entry name" value="TauD/TfdA-like"/>
</dbReference>
<evidence type="ECO:0000256" key="2">
    <source>
        <dbReference type="ARBA" id="ARBA00023002"/>
    </source>
</evidence>
<organism evidence="5 6">
    <name type="scientific">Brevundimonas halotolerans</name>
    <dbReference type="NCBI Taxonomy" id="69670"/>
    <lineage>
        <taxon>Bacteria</taxon>
        <taxon>Pseudomonadati</taxon>
        <taxon>Pseudomonadota</taxon>
        <taxon>Alphaproteobacteria</taxon>
        <taxon>Caulobacterales</taxon>
        <taxon>Caulobacteraceae</taxon>
        <taxon>Brevundimonas</taxon>
    </lineage>
</organism>
<evidence type="ECO:0000313" key="6">
    <source>
        <dbReference type="Proteomes" id="UP000548978"/>
    </source>
</evidence>
<keyword evidence="6" id="KW-1185">Reference proteome</keyword>
<dbReference type="GO" id="GO:0017000">
    <property type="term" value="P:antibiotic biosynthetic process"/>
    <property type="evidence" value="ECO:0007669"/>
    <property type="project" value="UniProtKB-KW"/>
</dbReference>
<gene>
    <name evidence="5" type="ORF">FHS65_001036</name>
</gene>
<keyword evidence="3" id="KW-0045">Antibiotic biosynthesis</keyword>
<sequence length="257" mass="28508">MLKSVILPEAASADDCARAVLEAWPDNLVVHLAGLKPEQDLREFYGAMFDKIGHAEPLAEDATVGDRNSQRTGEVWMQVRYDPAIPDAYRHSANPQPLHTDGSYIPGFPNAGFLACKAMPKSGGATTFIAGKDVVAALQSEAPDLYDRLLAVDIPHARSGDRRVAPFLRFEDGEPVLNWNYYCVDTEADAEVQSLRQALFDFLDSSPMIAERLQRVKLSPGEAVLWKDDRLLHGRDGFDPEIVSDRFLWKAQVQVEA</sequence>
<accession>A0A7W9A2L6</accession>
<evidence type="ECO:0000313" key="5">
    <source>
        <dbReference type="EMBL" id="MBB5660296.1"/>
    </source>
</evidence>
<dbReference type="InterPro" id="IPR050411">
    <property type="entry name" value="AlphaKG_dependent_hydroxylases"/>
</dbReference>
<dbReference type="GO" id="GO:0016706">
    <property type="term" value="F:2-oxoglutarate-dependent dioxygenase activity"/>
    <property type="evidence" value="ECO:0007669"/>
    <property type="project" value="UniProtKB-ARBA"/>
</dbReference>
<protein>
    <submittedName>
        <fullName evidence="5">Alpha-ketoglutarate-dependent taurine dioxygenase</fullName>
    </submittedName>
</protein>
<dbReference type="SUPFAM" id="SSF51197">
    <property type="entry name" value="Clavaminate synthase-like"/>
    <property type="match status" value="1"/>
</dbReference>
<evidence type="ECO:0000259" key="4">
    <source>
        <dbReference type="Pfam" id="PF02668"/>
    </source>
</evidence>
<dbReference type="PANTHER" id="PTHR10696">
    <property type="entry name" value="GAMMA-BUTYROBETAINE HYDROXYLASE-RELATED"/>
    <property type="match status" value="1"/>
</dbReference>
<keyword evidence="5" id="KW-0223">Dioxygenase</keyword>
<dbReference type="Gene3D" id="3.60.130.10">
    <property type="entry name" value="Clavaminate synthase-like"/>
    <property type="match status" value="1"/>
</dbReference>
<dbReference type="Pfam" id="PF02668">
    <property type="entry name" value="TauD"/>
    <property type="match status" value="1"/>
</dbReference>
<proteinExistence type="predicted"/>
<reference evidence="5 6" key="1">
    <citation type="submission" date="2020-08" db="EMBL/GenBank/DDBJ databases">
        <title>Genomic Encyclopedia of Type Strains, Phase IV (KMG-IV): sequencing the most valuable type-strain genomes for metagenomic binning, comparative biology and taxonomic classification.</title>
        <authorList>
            <person name="Goeker M."/>
        </authorList>
    </citation>
    <scope>NUCLEOTIDE SEQUENCE [LARGE SCALE GENOMIC DNA]</scope>
    <source>
        <strain evidence="5 6">DSM 24448</strain>
    </source>
</reference>
<dbReference type="PANTHER" id="PTHR10696:SF56">
    <property type="entry name" value="TAUD_TFDA-LIKE DOMAIN-CONTAINING PROTEIN"/>
    <property type="match status" value="1"/>
</dbReference>
<dbReference type="InterPro" id="IPR042098">
    <property type="entry name" value="TauD-like_sf"/>
</dbReference>